<name>A0A2A3EHL6_APICC</name>
<comment type="subcellular location">
    <subcellularLocation>
        <location evidence="1">Membrane</location>
        <topology evidence="1">Multi-pass membrane protein</topology>
    </subcellularLocation>
</comment>
<dbReference type="EMBL" id="KZ288253">
    <property type="protein sequence ID" value="PBC30954.1"/>
    <property type="molecule type" value="Genomic_DNA"/>
</dbReference>
<keyword evidence="7" id="KW-1185">Reference proteome</keyword>
<feature type="transmembrane region" description="Helical" evidence="5">
    <location>
        <begin position="152"/>
        <end position="170"/>
    </location>
</feature>
<feature type="transmembrane region" description="Helical" evidence="5">
    <location>
        <begin position="209"/>
        <end position="227"/>
    </location>
</feature>
<keyword evidence="3 5" id="KW-1133">Transmembrane helix</keyword>
<dbReference type="PANTHER" id="PTHR23291">
    <property type="entry name" value="BAX INHIBITOR-RELATED"/>
    <property type="match status" value="1"/>
</dbReference>
<proteinExistence type="inferred from homology"/>
<dbReference type="GO" id="GO:0005743">
    <property type="term" value="C:mitochondrial inner membrane"/>
    <property type="evidence" value="ECO:0007669"/>
    <property type="project" value="TreeGrafter"/>
</dbReference>
<evidence type="ECO:0000256" key="4">
    <source>
        <dbReference type="ARBA" id="ARBA00023136"/>
    </source>
</evidence>
<feature type="transmembrane region" description="Helical" evidence="5">
    <location>
        <begin position="262"/>
        <end position="284"/>
    </location>
</feature>
<evidence type="ECO:0000256" key="1">
    <source>
        <dbReference type="ARBA" id="ARBA00004141"/>
    </source>
</evidence>
<feature type="transmembrane region" description="Helical" evidence="5">
    <location>
        <begin position="182"/>
        <end position="203"/>
    </location>
</feature>
<reference evidence="6 7" key="1">
    <citation type="submission" date="2014-07" db="EMBL/GenBank/DDBJ databases">
        <title>Genomic and transcriptomic analysis on Apis cerana provide comprehensive insights into honey bee biology.</title>
        <authorList>
            <person name="Diao Q."/>
            <person name="Sun L."/>
            <person name="Zheng H."/>
            <person name="Zheng H."/>
            <person name="Xu S."/>
            <person name="Wang S."/>
            <person name="Zeng Z."/>
            <person name="Hu F."/>
            <person name="Su S."/>
            <person name="Wu J."/>
        </authorList>
    </citation>
    <scope>NUCLEOTIDE SEQUENCE [LARGE SCALE GENOMIC DNA]</scope>
    <source>
        <tissue evidence="6">Pupae without intestine</tissue>
    </source>
</reference>
<evidence type="ECO:0000313" key="6">
    <source>
        <dbReference type="EMBL" id="PBC30954.1"/>
    </source>
</evidence>
<dbReference type="Proteomes" id="UP000242457">
    <property type="component" value="Unassembled WGS sequence"/>
</dbReference>
<dbReference type="InterPro" id="IPR006214">
    <property type="entry name" value="Bax_inhibitor_1-related"/>
</dbReference>
<dbReference type="OrthoDB" id="6285520at2759"/>
<feature type="transmembrane region" description="Helical" evidence="5">
    <location>
        <begin position="119"/>
        <end position="140"/>
    </location>
</feature>
<protein>
    <submittedName>
        <fullName evidence="6">Growth hormone-inducible transmembrane protein</fullName>
    </submittedName>
</protein>
<evidence type="ECO:0000313" key="7">
    <source>
        <dbReference type="Proteomes" id="UP000242457"/>
    </source>
</evidence>
<dbReference type="PANTHER" id="PTHR23291:SF112">
    <property type="entry name" value="GROWTH HORMONE-INDUCIBLE TRANSMEMBRANE PROTEIN"/>
    <property type="match status" value="1"/>
</dbReference>
<comment type="similarity">
    <text evidence="5">Belongs to the BI1 family.</text>
</comment>
<dbReference type="Pfam" id="PF01027">
    <property type="entry name" value="Bax1-I"/>
    <property type="match status" value="1"/>
</dbReference>
<gene>
    <name evidence="6" type="ORF">APICC_05770</name>
</gene>
<evidence type="ECO:0000256" key="2">
    <source>
        <dbReference type="ARBA" id="ARBA00022692"/>
    </source>
</evidence>
<dbReference type="AlphaFoldDB" id="A0A2A3EHL6"/>
<dbReference type="STRING" id="94128.A0A2A3EHL6"/>
<feature type="transmembrane region" description="Helical" evidence="5">
    <location>
        <begin position="239"/>
        <end position="256"/>
    </location>
</feature>
<evidence type="ECO:0000256" key="5">
    <source>
        <dbReference type="RuleBase" id="RU004379"/>
    </source>
</evidence>
<sequence length="346" mass="37342">MMLARVCRSSISPNLVNLLKTPINSKPFIPRIQSTRLFANDGRSTFARSTRKSTSLSEQAMAPAGETAFTIGKGVVAGGAVIGLGSLCYYGLGLSPSMGAIDYAKLWPQYVKDRIKTTYMYLGASIITSAATAAICIRSPTIMNLIMRQGWLAMFVSLASVWGSGILLQSIPYKEGFGAKQIAWLIHTGTIGAFLAPLYLFGGPLVLRAAWYTAGVVGGLSVVAICAPNEKFLNMGGPLAIGLGLVFASSVGTIFLPPTTAIGSGLYSISLYGGLVLFSMLLLYDTQKIIKQAENYPAYNHLARPYDPVNNAISVYMDVANSKIMDFHFRMMFGKRRDLVFKIILQ</sequence>
<evidence type="ECO:0000256" key="3">
    <source>
        <dbReference type="ARBA" id="ARBA00022989"/>
    </source>
</evidence>
<keyword evidence="4 5" id="KW-0472">Membrane</keyword>
<keyword evidence="2 5" id="KW-0812">Transmembrane</keyword>
<organism evidence="6 7">
    <name type="scientific">Apis cerana cerana</name>
    <name type="common">Oriental honeybee</name>
    <dbReference type="NCBI Taxonomy" id="94128"/>
    <lineage>
        <taxon>Eukaryota</taxon>
        <taxon>Metazoa</taxon>
        <taxon>Ecdysozoa</taxon>
        <taxon>Arthropoda</taxon>
        <taxon>Hexapoda</taxon>
        <taxon>Insecta</taxon>
        <taxon>Pterygota</taxon>
        <taxon>Neoptera</taxon>
        <taxon>Endopterygota</taxon>
        <taxon>Hymenoptera</taxon>
        <taxon>Apocrita</taxon>
        <taxon>Aculeata</taxon>
        <taxon>Apoidea</taxon>
        <taxon>Anthophila</taxon>
        <taxon>Apidae</taxon>
        <taxon>Apis</taxon>
    </lineage>
</organism>
<accession>A0A2A3EHL6</accession>